<sequence length="67" mass="7428">MDAAAIDPHRRLDELGVDSLMGAQLFLRVRDRFDIHLSPLDLSTDATPARLARLIHERMAQPAVPPG</sequence>
<dbReference type="RefSeq" id="WP_086574324.1">
    <property type="nucleotide sequence ID" value="NZ_JAFMOF010000002.1"/>
</dbReference>
<keyword evidence="3" id="KW-1185">Reference proteome</keyword>
<dbReference type="SUPFAM" id="SSF47336">
    <property type="entry name" value="ACP-like"/>
    <property type="match status" value="1"/>
</dbReference>
<dbReference type="InterPro" id="IPR036736">
    <property type="entry name" value="ACP-like_sf"/>
</dbReference>
<dbReference type="AlphaFoldDB" id="A0A939FNS4"/>
<dbReference type="EMBL" id="JAFMOF010000002">
    <property type="protein sequence ID" value="MBO0654534.1"/>
    <property type="molecule type" value="Genomic_DNA"/>
</dbReference>
<dbReference type="Proteomes" id="UP000664781">
    <property type="component" value="Unassembled WGS sequence"/>
</dbReference>
<accession>A0A939FNS4</accession>
<evidence type="ECO:0000313" key="2">
    <source>
        <dbReference type="EMBL" id="MBO0654534.1"/>
    </source>
</evidence>
<organism evidence="2 3">
    <name type="scientific">Streptomyces triculaminicus</name>
    <dbReference type="NCBI Taxonomy" id="2816232"/>
    <lineage>
        <taxon>Bacteria</taxon>
        <taxon>Bacillati</taxon>
        <taxon>Actinomycetota</taxon>
        <taxon>Actinomycetes</taxon>
        <taxon>Kitasatosporales</taxon>
        <taxon>Streptomycetaceae</taxon>
        <taxon>Streptomyces</taxon>
    </lineage>
</organism>
<gene>
    <name evidence="2" type="ORF">J1792_17625</name>
</gene>
<name>A0A939FNS4_9ACTN</name>
<evidence type="ECO:0000259" key="1">
    <source>
        <dbReference type="PROSITE" id="PS50075"/>
    </source>
</evidence>
<evidence type="ECO:0000313" key="3">
    <source>
        <dbReference type="Proteomes" id="UP000664781"/>
    </source>
</evidence>
<feature type="domain" description="Carrier" evidence="1">
    <location>
        <begin position="1"/>
        <end position="59"/>
    </location>
</feature>
<dbReference type="InterPro" id="IPR009081">
    <property type="entry name" value="PP-bd_ACP"/>
</dbReference>
<dbReference type="Pfam" id="PF00550">
    <property type="entry name" value="PP-binding"/>
    <property type="match status" value="1"/>
</dbReference>
<dbReference type="Gene3D" id="1.10.1200.10">
    <property type="entry name" value="ACP-like"/>
    <property type="match status" value="1"/>
</dbReference>
<protein>
    <submittedName>
        <fullName evidence="2">Acyl carrier protein</fullName>
    </submittedName>
</protein>
<comment type="caution">
    <text evidence="2">The sequence shown here is derived from an EMBL/GenBank/DDBJ whole genome shotgun (WGS) entry which is preliminary data.</text>
</comment>
<dbReference type="PROSITE" id="PS50075">
    <property type="entry name" value="CARRIER"/>
    <property type="match status" value="1"/>
</dbReference>
<reference evidence="2" key="1">
    <citation type="submission" date="2021-03" db="EMBL/GenBank/DDBJ databases">
        <title>Streptomyces strains.</title>
        <authorList>
            <person name="Lund M.B."/>
            <person name="Toerring T."/>
        </authorList>
    </citation>
    <scope>NUCLEOTIDE SEQUENCE</scope>
    <source>
        <strain evidence="2">JCM 4242</strain>
    </source>
</reference>
<proteinExistence type="predicted"/>